<dbReference type="EMBL" id="JAGMUV010000028">
    <property type="protein sequence ID" value="KAH7117376.1"/>
    <property type="molecule type" value="Genomic_DNA"/>
</dbReference>
<protein>
    <submittedName>
        <fullName evidence="1">Uncharacterized protein</fullName>
    </submittedName>
</protein>
<accession>A0A9P9IE32</accession>
<comment type="caution">
    <text evidence="1">The sequence shown here is derived from an EMBL/GenBank/DDBJ whole genome shotgun (WGS) entry which is preliminary data.</text>
</comment>
<sequence length="285" mass="32770">MTDIHGDDGITRTLWDHCYYRQLARRLHASIESHLGAADAESWKGPLRRHALPHFWIIPHYNMHSLFTTLPKGPGQLNPIRPFISGLHQWRIWEDDMELCREDRWLLGGNVYISGFPVSILPENAAEAEAETETDAAETKLQTLSINFGYPIPFTEIPRTIEEGLEFTQQLYASANQKVLAHYENARGCLEQALGDPLCDLLLMIVLTFTSSTVTPTLPQNKNSFKPGPRRHRQLLAVTLMTRMLWFLYPQCFPWDRDDGMILRVPEMMKKMGKAVFETDLMTPY</sequence>
<evidence type="ECO:0000313" key="2">
    <source>
        <dbReference type="Proteomes" id="UP000738349"/>
    </source>
</evidence>
<dbReference type="Proteomes" id="UP000738349">
    <property type="component" value="Unassembled WGS sequence"/>
</dbReference>
<reference evidence="1" key="1">
    <citation type="journal article" date="2021" name="Nat. Commun.">
        <title>Genetic determinants of endophytism in the Arabidopsis root mycobiome.</title>
        <authorList>
            <person name="Mesny F."/>
            <person name="Miyauchi S."/>
            <person name="Thiergart T."/>
            <person name="Pickel B."/>
            <person name="Atanasova L."/>
            <person name="Karlsson M."/>
            <person name="Huettel B."/>
            <person name="Barry K.W."/>
            <person name="Haridas S."/>
            <person name="Chen C."/>
            <person name="Bauer D."/>
            <person name="Andreopoulos W."/>
            <person name="Pangilinan J."/>
            <person name="LaButti K."/>
            <person name="Riley R."/>
            <person name="Lipzen A."/>
            <person name="Clum A."/>
            <person name="Drula E."/>
            <person name="Henrissat B."/>
            <person name="Kohler A."/>
            <person name="Grigoriev I.V."/>
            <person name="Martin F.M."/>
            <person name="Hacquard S."/>
        </authorList>
    </citation>
    <scope>NUCLEOTIDE SEQUENCE</scope>
    <source>
        <strain evidence="1">MPI-CAGE-AT-0147</strain>
    </source>
</reference>
<organism evidence="1 2">
    <name type="scientific">Dactylonectria macrodidyma</name>
    <dbReference type="NCBI Taxonomy" id="307937"/>
    <lineage>
        <taxon>Eukaryota</taxon>
        <taxon>Fungi</taxon>
        <taxon>Dikarya</taxon>
        <taxon>Ascomycota</taxon>
        <taxon>Pezizomycotina</taxon>
        <taxon>Sordariomycetes</taxon>
        <taxon>Hypocreomycetidae</taxon>
        <taxon>Hypocreales</taxon>
        <taxon>Nectriaceae</taxon>
        <taxon>Dactylonectria</taxon>
    </lineage>
</organism>
<evidence type="ECO:0000313" key="1">
    <source>
        <dbReference type="EMBL" id="KAH7117376.1"/>
    </source>
</evidence>
<gene>
    <name evidence="1" type="ORF">EDB81DRAFT_848235</name>
</gene>
<name>A0A9P9IE32_9HYPO</name>
<keyword evidence="2" id="KW-1185">Reference proteome</keyword>
<proteinExistence type="predicted"/>
<dbReference type="OrthoDB" id="5083736at2759"/>
<dbReference type="AlphaFoldDB" id="A0A9P9IE32"/>